<evidence type="ECO:0000313" key="1">
    <source>
        <dbReference type="EMBL" id="NOV01372.1"/>
    </source>
</evidence>
<accession>A0ABX1ZR32</accession>
<keyword evidence="2" id="KW-1185">Reference proteome</keyword>
<sequence length="73" mass="8633">MDVTEEVSKEQFTEACRKQLIEDELLSVENGRYFLTEKGKARAAKELQRYQMMPAKMLLIEQYILEHYGLAIY</sequence>
<comment type="caution">
    <text evidence="1">The sequence shown here is derived from an EMBL/GenBank/DDBJ whole genome shotgun (WGS) entry which is preliminary data.</text>
</comment>
<dbReference type="Proteomes" id="UP000618579">
    <property type="component" value="Unassembled WGS sequence"/>
</dbReference>
<proteinExistence type="predicted"/>
<organism evidence="1 2">
    <name type="scientific">Paenibacillus planticolens</name>
    <dbReference type="NCBI Taxonomy" id="2654976"/>
    <lineage>
        <taxon>Bacteria</taxon>
        <taxon>Bacillati</taxon>
        <taxon>Bacillota</taxon>
        <taxon>Bacilli</taxon>
        <taxon>Bacillales</taxon>
        <taxon>Paenibacillaceae</taxon>
        <taxon>Paenibacillus</taxon>
    </lineage>
</organism>
<dbReference type="RefSeq" id="WP_171684193.1">
    <property type="nucleotide sequence ID" value="NZ_WHNZ01000030.1"/>
</dbReference>
<protein>
    <submittedName>
        <fullName evidence="1">Uncharacterized protein</fullName>
    </submittedName>
</protein>
<reference evidence="1 2" key="1">
    <citation type="submission" date="2019-10" db="EMBL/GenBank/DDBJ databases">
        <title>Description of Paenibacillus pedi sp. nov.</title>
        <authorList>
            <person name="Carlier A."/>
            <person name="Qi S."/>
        </authorList>
    </citation>
    <scope>NUCLEOTIDE SEQUENCE [LARGE SCALE GENOMIC DNA]</scope>
    <source>
        <strain evidence="1 2">LMG 31457</strain>
    </source>
</reference>
<gene>
    <name evidence="1" type="ORF">GC097_15245</name>
</gene>
<name>A0ABX1ZR32_9BACL</name>
<evidence type="ECO:0000313" key="2">
    <source>
        <dbReference type="Proteomes" id="UP000618579"/>
    </source>
</evidence>
<dbReference type="EMBL" id="WHNZ01000030">
    <property type="protein sequence ID" value="NOV01372.1"/>
    <property type="molecule type" value="Genomic_DNA"/>
</dbReference>